<feature type="domain" description="ABC transporter" evidence="5">
    <location>
        <begin position="7"/>
        <end position="238"/>
    </location>
</feature>
<dbReference type="InterPro" id="IPR003593">
    <property type="entry name" value="AAA+_ATPase"/>
</dbReference>
<keyword evidence="2" id="KW-0813">Transport</keyword>
<sequence>MAMSGHVRVDQVSITFKGKEGPVTALAPTTLHLAPGSFTALIGPSGCGKSTLMNAIAGFVTPASGAITLDGTGISGPRPDVGVIFQQYALFPWFTALGNVKFALKRLGLPKAELQDRAMAALEEVNLADHARKFPQELSGGMKQRVAIARTFASGPKVLLMDEPFGALDAQTRIVMHRLLIDIWQKHRATVLFVTHDVDEALLLADRVCVMSQAPGRILRDYPLDLPRPRSLRAQAEVLLPIREEIIELLHPTSPHSRA</sequence>
<dbReference type="PANTHER" id="PTHR42788">
    <property type="entry name" value="TAURINE IMPORT ATP-BINDING PROTEIN-RELATED"/>
    <property type="match status" value="1"/>
</dbReference>
<dbReference type="STRING" id="555512.SAMN04487993_100498"/>
<dbReference type="RefSeq" id="WP_207543561.1">
    <property type="nucleotide sequence ID" value="NZ_FNEJ01000004.1"/>
</dbReference>
<dbReference type="GO" id="GO:0005524">
    <property type="term" value="F:ATP binding"/>
    <property type="evidence" value="ECO:0007669"/>
    <property type="project" value="UniProtKB-KW"/>
</dbReference>
<evidence type="ECO:0000256" key="2">
    <source>
        <dbReference type="ARBA" id="ARBA00022448"/>
    </source>
</evidence>
<dbReference type="InterPro" id="IPR003439">
    <property type="entry name" value="ABC_transporter-like_ATP-bd"/>
</dbReference>
<protein>
    <submittedName>
        <fullName evidence="6">NitT/TauT family transport system ATP-binding protein</fullName>
    </submittedName>
</protein>
<organism evidence="6 7">
    <name type="scientific">Salipiger marinus</name>
    <dbReference type="NCBI Taxonomy" id="555512"/>
    <lineage>
        <taxon>Bacteria</taxon>
        <taxon>Pseudomonadati</taxon>
        <taxon>Pseudomonadota</taxon>
        <taxon>Alphaproteobacteria</taxon>
        <taxon>Rhodobacterales</taxon>
        <taxon>Roseobacteraceae</taxon>
        <taxon>Salipiger</taxon>
    </lineage>
</organism>
<evidence type="ECO:0000313" key="6">
    <source>
        <dbReference type="EMBL" id="SDI39919.1"/>
    </source>
</evidence>
<keyword evidence="7" id="KW-1185">Reference proteome</keyword>
<evidence type="ECO:0000256" key="4">
    <source>
        <dbReference type="ARBA" id="ARBA00022840"/>
    </source>
</evidence>
<dbReference type="Pfam" id="PF00005">
    <property type="entry name" value="ABC_tran"/>
    <property type="match status" value="1"/>
</dbReference>
<dbReference type="PANTHER" id="PTHR42788:SF13">
    <property type="entry name" value="ALIPHATIC SULFONATES IMPORT ATP-BINDING PROTEIN SSUB"/>
    <property type="match status" value="1"/>
</dbReference>
<name>A0A1G8K984_9RHOB</name>
<dbReference type="PROSITE" id="PS00211">
    <property type="entry name" value="ABC_TRANSPORTER_1"/>
    <property type="match status" value="1"/>
</dbReference>
<comment type="similarity">
    <text evidence="1">Belongs to the ABC transporter superfamily.</text>
</comment>
<dbReference type="Proteomes" id="UP000199093">
    <property type="component" value="Unassembled WGS sequence"/>
</dbReference>
<dbReference type="InterPro" id="IPR017871">
    <property type="entry name" value="ABC_transporter-like_CS"/>
</dbReference>
<keyword evidence="4 6" id="KW-0067">ATP-binding</keyword>
<dbReference type="CDD" id="cd03293">
    <property type="entry name" value="ABC_NrtD_SsuB_transporters"/>
    <property type="match status" value="1"/>
</dbReference>
<gene>
    <name evidence="6" type="ORF">SAMN04487993_100498</name>
</gene>
<dbReference type="InterPro" id="IPR050166">
    <property type="entry name" value="ABC_transporter_ATP-bind"/>
</dbReference>
<dbReference type="SMART" id="SM00382">
    <property type="entry name" value="AAA"/>
    <property type="match status" value="1"/>
</dbReference>
<accession>A0A1G8K984</accession>
<dbReference type="GO" id="GO:0016887">
    <property type="term" value="F:ATP hydrolysis activity"/>
    <property type="evidence" value="ECO:0007669"/>
    <property type="project" value="InterPro"/>
</dbReference>
<evidence type="ECO:0000313" key="7">
    <source>
        <dbReference type="Proteomes" id="UP000199093"/>
    </source>
</evidence>
<proteinExistence type="inferred from homology"/>
<dbReference type="EMBL" id="FNEJ01000004">
    <property type="protein sequence ID" value="SDI39919.1"/>
    <property type="molecule type" value="Genomic_DNA"/>
</dbReference>
<dbReference type="AlphaFoldDB" id="A0A1G8K984"/>
<reference evidence="6 7" key="1">
    <citation type="submission" date="2016-10" db="EMBL/GenBank/DDBJ databases">
        <authorList>
            <person name="de Groot N.N."/>
        </authorList>
    </citation>
    <scope>NUCLEOTIDE SEQUENCE [LARGE SCALE GENOMIC DNA]</scope>
    <source>
        <strain evidence="6 7">DSM 26424</strain>
    </source>
</reference>
<dbReference type="SUPFAM" id="SSF52540">
    <property type="entry name" value="P-loop containing nucleoside triphosphate hydrolases"/>
    <property type="match status" value="1"/>
</dbReference>
<evidence type="ECO:0000256" key="3">
    <source>
        <dbReference type="ARBA" id="ARBA00022741"/>
    </source>
</evidence>
<dbReference type="Gene3D" id="3.40.50.300">
    <property type="entry name" value="P-loop containing nucleotide triphosphate hydrolases"/>
    <property type="match status" value="1"/>
</dbReference>
<evidence type="ECO:0000259" key="5">
    <source>
        <dbReference type="PROSITE" id="PS50893"/>
    </source>
</evidence>
<keyword evidence="3" id="KW-0547">Nucleotide-binding</keyword>
<evidence type="ECO:0000256" key="1">
    <source>
        <dbReference type="ARBA" id="ARBA00005417"/>
    </source>
</evidence>
<dbReference type="InterPro" id="IPR027417">
    <property type="entry name" value="P-loop_NTPase"/>
</dbReference>
<dbReference type="PROSITE" id="PS50893">
    <property type="entry name" value="ABC_TRANSPORTER_2"/>
    <property type="match status" value="1"/>
</dbReference>